<evidence type="ECO:0000313" key="3">
    <source>
        <dbReference type="Proteomes" id="UP000823633"/>
    </source>
</evidence>
<dbReference type="EMBL" id="JADIMU010000009">
    <property type="protein sequence ID" value="MBO8442372.1"/>
    <property type="molecule type" value="Genomic_DNA"/>
</dbReference>
<gene>
    <name evidence="2" type="ORF">IAC42_01225</name>
</gene>
<evidence type="ECO:0000313" key="2">
    <source>
        <dbReference type="EMBL" id="MBO8442372.1"/>
    </source>
</evidence>
<sequence length="98" mass="10991">MKKEVLLYPRSQAMLRRVGAQIRLARLRRRLSTSLVAERAKISRSTLWKIENGEAGVSIGAYVSVLCAIGLGKDILLLARDDELIEALGEREIEEISR</sequence>
<accession>A0A9D9E832</accession>
<dbReference type="Pfam" id="PF13560">
    <property type="entry name" value="HTH_31"/>
    <property type="match status" value="1"/>
</dbReference>
<reference evidence="2" key="1">
    <citation type="submission" date="2020-10" db="EMBL/GenBank/DDBJ databases">
        <authorList>
            <person name="Gilroy R."/>
        </authorList>
    </citation>
    <scope>NUCLEOTIDE SEQUENCE</scope>
    <source>
        <strain evidence="2">11167</strain>
    </source>
</reference>
<dbReference type="SUPFAM" id="SSF47413">
    <property type="entry name" value="lambda repressor-like DNA-binding domains"/>
    <property type="match status" value="1"/>
</dbReference>
<reference evidence="2" key="2">
    <citation type="journal article" date="2021" name="PeerJ">
        <title>Extensive microbial diversity within the chicken gut microbiome revealed by metagenomics and culture.</title>
        <authorList>
            <person name="Gilroy R."/>
            <person name="Ravi A."/>
            <person name="Getino M."/>
            <person name="Pursley I."/>
            <person name="Horton D.L."/>
            <person name="Alikhan N.F."/>
            <person name="Baker D."/>
            <person name="Gharbi K."/>
            <person name="Hall N."/>
            <person name="Watson M."/>
            <person name="Adriaenssens E.M."/>
            <person name="Foster-Nyarko E."/>
            <person name="Jarju S."/>
            <person name="Secka A."/>
            <person name="Antonio M."/>
            <person name="Oren A."/>
            <person name="Chaudhuri R.R."/>
            <person name="La Ragione R."/>
            <person name="Hildebrand F."/>
            <person name="Pallen M.J."/>
        </authorList>
    </citation>
    <scope>NUCLEOTIDE SEQUENCE</scope>
    <source>
        <strain evidence="2">11167</strain>
    </source>
</reference>
<feature type="domain" description="HTH cro/C1-type" evidence="1">
    <location>
        <begin position="22"/>
        <end position="59"/>
    </location>
</feature>
<comment type="caution">
    <text evidence="2">The sequence shown here is derived from an EMBL/GenBank/DDBJ whole genome shotgun (WGS) entry which is preliminary data.</text>
</comment>
<dbReference type="Proteomes" id="UP000823633">
    <property type="component" value="Unassembled WGS sequence"/>
</dbReference>
<dbReference type="Gene3D" id="1.10.260.40">
    <property type="entry name" value="lambda repressor-like DNA-binding domains"/>
    <property type="match status" value="1"/>
</dbReference>
<name>A0A9D9E832_9SPIR</name>
<protein>
    <submittedName>
        <fullName evidence="2">Helix-turn-helix domain-containing protein</fullName>
    </submittedName>
</protein>
<dbReference type="InterPro" id="IPR001387">
    <property type="entry name" value="Cro/C1-type_HTH"/>
</dbReference>
<dbReference type="InterPro" id="IPR010982">
    <property type="entry name" value="Lambda_DNA-bd_dom_sf"/>
</dbReference>
<organism evidence="2 3">
    <name type="scientific">Candidatus Aphodenecus pullistercoris</name>
    <dbReference type="NCBI Taxonomy" id="2840669"/>
    <lineage>
        <taxon>Bacteria</taxon>
        <taxon>Pseudomonadati</taxon>
        <taxon>Spirochaetota</taxon>
        <taxon>Spirochaetia</taxon>
        <taxon>Spirochaetales</taxon>
        <taxon>Candidatus Aphodenecus</taxon>
    </lineage>
</organism>
<evidence type="ECO:0000259" key="1">
    <source>
        <dbReference type="PROSITE" id="PS50943"/>
    </source>
</evidence>
<proteinExistence type="predicted"/>
<dbReference type="AlphaFoldDB" id="A0A9D9E832"/>
<dbReference type="PROSITE" id="PS50943">
    <property type="entry name" value="HTH_CROC1"/>
    <property type="match status" value="1"/>
</dbReference>
<dbReference type="GO" id="GO:0003677">
    <property type="term" value="F:DNA binding"/>
    <property type="evidence" value="ECO:0007669"/>
    <property type="project" value="InterPro"/>
</dbReference>